<dbReference type="PANTHER" id="PTHR43048">
    <property type="entry name" value="METHYLMALONYL-COA EPIMERASE"/>
    <property type="match status" value="1"/>
</dbReference>
<dbReference type="PANTHER" id="PTHR43048:SF3">
    <property type="entry name" value="METHYLMALONYL-COA EPIMERASE, MITOCHONDRIAL"/>
    <property type="match status" value="1"/>
</dbReference>
<proteinExistence type="predicted"/>
<evidence type="ECO:0000256" key="1">
    <source>
        <dbReference type="ARBA" id="ARBA00022723"/>
    </source>
</evidence>
<evidence type="ECO:0000313" key="3">
    <source>
        <dbReference type="EMBL" id="MEU1956690.1"/>
    </source>
</evidence>
<evidence type="ECO:0000259" key="2">
    <source>
        <dbReference type="PROSITE" id="PS51819"/>
    </source>
</evidence>
<dbReference type="PROSITE" id="PS51819">
    <property type="entry name" value="VOC"/>
    <property type="match status" value="1"/>
</dbReference>
<dbReference type="Proteomes" id="UP001550628">
    <property type="component" value="Unassembled WGS sequence"/>
</dbReference>
<dbReference type="InterPro" id="IPR004360">
    <property type="entry name" value="Glyas_Fos-R_dOase_dom"/>
</dbReference>
<protein>
    <submittedName>
        <fullName evidence="3">VOC family protein</fullName>
    </submittedName>
</protein>
<dbReference type="Gene3D" id="3.10.180.10">
    <property type="entry name" value="2,3-Dihydroxybiphenyl 1,2-Dioxygenase, domain 1"/>
    <property type="match status" value="2"/>
</dbReference>
<evidence type="ECO:0000313" key="4">
    <source>
        <dbReference type="Proteomes" id="UP001550628"/>
    </source>
</evidence>
<dbReference type="SUPFAM" id="SSF54593">
    <property type="entry name" value="Glyoxalase/Bleomycin resistance protein/Dihydroxybiphenyl dioxygenase"/>
    <property type="match status" value="2"/>
</dbReference>
<sequence length="268" mass="28746">MPVLYSHSAVTVTDLRASLSYYRDALGLEIANEKCTADRLSVDLRLPGTDRVWVLEEYPRQTRYPASSRPCDPGFAHLCLYVGDAEAVFARLQALGFTSRAPVATVASGALAGAKAVYTMDPDGFVVELYQRAGETGPPAVTGFFHHGLTVTDIEATLAFWQNQMGVELLRRSSAPGAMAGAIAGLEFERVEAAFVGLADAVAIEIFEYRGIERHSALARAADPASSRLALRVADPDGLCERLGGYRDASGVPRVTDPTGYPILLLPL</sequence>
<reference evidence="3 4" key="1">
    <citation type="submission" date="2024-06" db="EMBL/GenBank/DDBJ databases">
        <title>The Natural Products Discovery Center: Release of the First 8490 Sequenced Strains for Exploring Actinobacteria Biosynthetic Diversity.</title>
        <authorList>
            <person name="Kalkreuter E."/>
            <person name="Kautsar S.A."/>
            <person name="Yang D."/>
            <person name="Bader C.D."/>
            <person name="Teijaro C.N."/>
            <person name="Fluegel L."/>
            <person name="Davis C.M."/>
            <person name="Simpson J.R."/>
            <person name="Lauterbach L."/>
            <person name="Steele A.D."/>
            <person name="Gui C."/>
            <person name="Meng S."/>
            <person name="Li G."/>
            <person name="Viehrig K."/>
            <person name="Ye F."/>
            <person name="Su P."/>
            <person name="Kiefer A.F."/>
            <person name="Nichols A."/>
            <person name="Cepeda A.J."/>
            <person name="Yan W."/>
            <person name="Fan B."/>
            <person name="Jiang Y."/>
            <person name="Adhikari A."/>
            <person name="Zheng C.-J."/>
            <person name="Schuster L."/>
            <person name="Cowan T.M."/>
            <person name="Smanski M.J."/>
            <person name="Chevrette M.G."/>
            <person name="De Carvalho L.P.S."/>
            <person name="Shen B."/>
        </authorList>
    </citation>
    <scope>NUCLEOTIDE SEQUENCE [LARGE SCALE GENOMIC DNA]</scope>
    <source>
        <strain evidence="3 4">NPDC019708</strain>
    </source>
</reference>
<organism evidence="3 4">
    <name type="scientific">Nocardia rhamnosiphila</name>
    <dbReference type="NCBI Taxonomy" id="426716"/>
    <lineage>
        <taxon>Bacteria</taxon>
        <taxon>Bacillati</taxon>
        <taxon>Actinomycetota</taxon>
        <taxon>Actinomycetes</taxon>
        <taxon>Mycobacteriales</taxon>
        <taxon>Nocardiaceae</taxon>
        <taxon>Nocardia</taxon>
    </lineage>
</organism>
<feature type="domain" description="VOC" evidence="2">
    <location>
        <begin position="4"/>
        <end position="132"/>
    </location>
</feature>
<dbReference type="Pfam" id="PF00903">
    <property type="entry name" value="Glyoxalase"/>
    <property type="match status" value="1"/>
</dbReference>
<gene>
    <name evidence="3" type="ORF">ABZ510_33175</name>
</gene>
<accession>A0ABV2X0M6</accession>
<dbReference type="InterPro" id="IPR037523">
    <property type="entry name" value="VOC_core"/>
</dbReference>
<dbReference type="InterPro" id="IPR051785">
    <property type="entry name" value="MMCE/EMCE_epimerase"/>
</dbReference>
<dbReference type="InterPro" id="IPR029068">
    <property type="entry name" value="Glyas_Bleomycin-R_OHBP_Dase"/>
</dbReference>
<name>A0ABV2X0M6_9NOCA</name>
<dbReference type="EMBL" id="JBEYBF010000043">
    <property type="protein sequence ID" value="MEU1956690.1"/>
    <property type="molecule type" value="Genomic_DNA"/>
</dbReference>
<keyword evidence="1" id="KW-0479">Metal-binding</keyword>
<comment type="caution">
    <text evidence="3">The sequence shown here is derived from an EMBL/GenBank/DDBJ whole genome shotgun (WGS) entry which is preliminary data.</text>
</comment>
<dbReference type="RefSeq" id="WP_356959199.1">
    <property type="nucleotide sequence ID" value="NZ_JBEYBD010000025.1"/>
</dbReference>
<keyword evidence="4" id="KW-1185">Reference proteome</keyword>